<dbReference type="Proteomes" id="UP000663870">
    <property type="component" value="Unassembled WGS sequence"/>
</dbReference>
<evidence type="ECO:0000313" key="3">
    <source>
        <dbReference type="EMBL" id="CAF1235221.1"/>
    </source>
</evidence>
<reference evidence="2" key="1">
    <citation type="submission" date="2021-02" db="EMBL/GenBank/DDBJ databases">
        <authorList>
            <person name="Nowell W R."/>
        </authorList>
    </citation>
    <scope>NUCLEOTIDE SEQUENCE</scope>
</reference>
<organism evidence="2 4">
    <name type="scientific">Rotaria sordida</name>
    <dbReference type="NCBI Taxonomy" id="392033"/>
    <lineage>
        <taxon>Eukaryota</taxon>
        <taxon>Metazoa</taxon>
        <taxon>Spiralia</taxon>
        <taxon>Gnathifera</taxon>
        <taxon>Rotifera</taxon>
        <taxon>Eurotatoria</taxon>
        <taxon>Bdelloidea</taxon>
        <taxon>Philodinida</taxon>
        <taxon>Philodinidae</taxon>
        <taxon>Rotaria</taxon>
    </lineage>
</organism>
<evidence type="ECO:0000313" key="5">
    <source>
        <dbReference type="Proteomes" id="UP000663870"/>
    </source>
</evidence>
<evidence type="ECO:0000313" key="2">
    <source>
        <dbReference type="EMBL" id="CAF1063147.1"/>
    </source>
</evidence>
<name>A0A814LCJ5_9BILA</name>
<feature type="region of interest" description="Disordered" evidence="1">
    <location>
        <begin position="54"/>
        <end position="75"/>
    </location>
</feature>
<dbReference type="Proteomes" id="UP000663854">
    <property type="component" value="Unassembled WGS sequence"/>
</dbReference>
<proteinExistence type="predicted"/>
<evidence type="ECO:0000256" key="1">
    <source>
        <dbReference type="SAM" id="MobiDB-lite"/>
    </source>
</evidence>
<protein>
    <recommendedName>
        <fullName evidence="6">HTH CENPB-type domain-containing protein</fullName>
    </recommendedName>
</protein>
<dbReference type="AlphaFoldDB" id="A0A814LCJ5"/>
<sequence length="225" mass="27134">MEYGFEDSIPSADETFASQQLFEILKTFKDSYFNELYTYQTLDFNDEYDVITDEKDGIDEQESTDEEDNIDDNDENQYFNIRNNFTLEEMEAIVKWVDQHPNCKIATIKHSFRKVKYMHYIARFREYIKTSGTRLETLKKIKEFMWNELYLKRAIEKEAVHDSDLELFAVQKARELNWDNFKASEPFIKMFKREYQISSRRYNKCITRISSTRKTCSLKGIYIFI</sequence>
<evidence type="ECO:0008006" key="6">
    <source>
        <dbReference type="Google" id="ProtNLM"/>
    </source>
</evidence>
<comment type="caution">
    <text evidence="2">The sequence shown here is derived from an EMBL/GenBank/DDBJ whole genome shotgun (WGS) entry which is preliminary data.</text>
</comment>
<accession>A0A814LCJ5</accession>
<evidence type="ECO:0000313" key="4">
    <source>
        <dbReference type="Proteomes" id="UP000663854"/>
    </source>
</evidence>
<gene>
    <name evidence="3" type="ORF">JXQ802_LOCUS26167</name>
    <name evidence="2" type="ORF">PYM288_LOCUS17761</name>
</gene>
<dbReference type="EMBL" id="CAJNOL010000907">
    <property type="protein sequence ID" value="CAF1235221.1"/>
    <property type="molecule type" value="Genomic_DNA"/>
</dbReference>
<dbReference type="EMBL" id="CAJNOH010000512">
    <property type="protein sequence ID" value="CAF1063147.1"/>
    <property type="molecule type" value="Genomic_DNA"/>
</dbReference>
<keyword evidence="5" id="KW-1185">Reference proteome</keyword>